<name>A0A7T3C2U9_MORNO</name>
<evidence type="ECO:0000256" key="1">
    <source>
        <dbReference type="SAM" id="MobiDB-lite"/>
    </source>
</evidence>
<dbReference type="Pfam" id="PF01713">
    <property type="entry name" value="Smr"/>
    <property type="match status" value="1"/>
</dbReference>
<dbReference type="PROSITE" id="PS50828">
    <property type="entry name" value="SMR"/>
    <property type="match status" value="1"/>
</dbReference>
<dbReference type="Proteomes" id="UP000594834">
    <property type="component" value="Chromosome"/>
</dbReference>
<dbReference type="InterPro" id="IPR002625">
    <property type="entry name" value="Smr_dom"/>
</dbReference>
<evidence type="ECO:0000259" key="2">
    <source>
        <dbReference type="PROSITE" id="PS50828"/>
    </source>
</evidence>
<reference evidence="3 4" key="1">
    <citation type="submission" date="2020-12" db="EMBL/GenBank/DDBJ databases">
        <title>FDA dAtabase for Regulatory Grade micrObial Sequences (FDA-ARGOS): Supporting development and validation of Infectious Disease Dx tests.</title>
        <authorList>
            <person name="Sproer C."/>
            <person name="Gronow S."/>
            <person name="Severitt S."/>
            <person name="Schroder I."/>
            <person name="Tallon L."/>
            <person name="Sadzewicz L."/>
            <person name="Zhao X."/>
            <person name="Boylan J."/>
            <person name="Ott S."/>
            <person name="Bowen H."/>
            <person name="Vavikolanu K."/>
            <person name="Mehta A."/>
            <person name="Aluvathingal J."/>
            <person name="Nadendla S."/>
            <person name="Lowell S."/>
            <person name="Myers T."/>
            <person name="Yan Y."/>
            <person name="Sichtig H."/>
        </authorList>
    </citation>
    <scope>NUCLEOTIDE SEQUENCE [LARGE SCALE GENOMIC DNA]</scope>
    <source>
        <strain evidence="3 4">FDAARGOS_869</strain>
    </source>
</reference>
<dbReference type="InterPro" id="IPR036063">
    <property type="entry name" value="Smr_dom_sf"/>
</dbReference>
<proteinExistence type="predicted"/>
<feature type="region of interest" description="Disordered" evidence="1">
    <location>
        <begin position="22"/>
        <end position="43"/>
    </location>
</feature>
<feature type="domain" description="Smr" evidence="2">
    <location>
        <begin position="156"/>
        <end position="232"/>
    </location>
</feature>
<protein>
    <submittedName>
        <fullName evidence="3">Smr/MutS family protein</fullName>
    </submittedName>
</protein>
<keyword evidence="4" id="KW-1185">Reference proteome</keyword>
<accession>A0A7T3C2U9</accession>
<dbReference type="PANTHER" id="PTHR35562:SF2">
    <property type="entry name" value="DNA ENDONUCLEASE SMRA-RELATED"/>
    <property type="match status" value="1"/>
</dbReference>
<dbReference type="Gene3D" id="3.30.1370.110">
    <property type="match status" value="1"/>
</dbReference>
<dbReference type="EMBL" id="CP065728">
    <property type="protein sequence ID" value="QPT45594.1"/>
    <property type="molecule type" value="Genomic_DNA"/>
</dbReference>
<dbReference type="SMART" id="SM00463">
    <property type="entry name" value="SMR"/>
    <property type="match status" value="1"/>
</dbReference>
<dbReference type="PANTHER" id="PTHR35562">
    <property type="entry name" value="DNA ENDONUCLEASE SMRA-RELATED"/>
    <property type="match status" value="1"/>
</dbReference>
<dbReference type="SUPFAM" id="SSF160443">
    <property type="entry name" value="SMR domain-like"/>
    <property type="match status" value="1"/>
</dbReference>
<evidence type="ECO:0000313" key="3">
    <source>
        <dbReference type="EMBL" id="QPT45594.1"/>
    </source>
</evidence>
<evidence type="ECO:0000313" key="4">
    <source>
        <dbReference type="Proteomes" id="UP000594834"/>
    </source>
</evidence>
<feature type="compositionally biased region" description="Polar residues" evidence="1">
    <location>
        <begin position="25"/>
        <end position="41"/>
    </location>
</feature>
<organism evidence="3 4">
    <name type="scientific">Moraxella nonliquefaciens</name>
    <dbReference type="NCBI Taxonomy" id="478"/>
    <lineage>
        <taxon>Bacteria</taxon>
        <taxon>Pseudomonadati</taxon>
        <taxon>Pseudomonadota</taxon>
        <taxon>Gammaproteobacteria</taxon>
        <taxon>Moraxellales</taxon>
        <taxon>Moraxellaceae</taxon>
        <taxon>Moraxella</taxon>
    </lineage>
</organism>
<sequence length="237" mass="25987">MIMTTFKDLLSKDAQTQLKEMGGKLSTNSKSDSNGKPTSANVMGKKEVTQQVKRFGSELIDDDKVLFMQAMNGVRPLKHEKSVNHTQKTNPKDPTTLFRRANAQGGDEKTQTNLSDMQALLNPVASEAFLSHKHPTLQNKVFEQLKQGKLRWYDALDLHGSSIDEARDAVQTIIANALKHGETVVKIVHGKGTDAILKTCVNGWLRQIPEVMAFVSAPANDGGNGAVLVLIKKKKLG</sequence>
<gene>
    <name evidence="3" type="ORF">I6G26_06150</name>
</gene>